<protein>
    <recommendedName>
        <fullName evidence="4">DUF5671 domain-containing protein</fullName>
    </recommendedName>
</protein>
<keyword evidence="1" id="KW-0812">Transmembrane</keyword>
<feature type="transmembrane region" description="Helical" evidence="1">
    <location>
        <begin position="7"/>
        <end position="29"/>
    </location>
</feature>
<sequence>MTKGGSVILRIYFSLVSFVTLMILVFSVADLVNISLKTFVFPAADAPNYAVYCDPAYQTPEQCEIQRGNEAKQALVQKQQSATRDLSLLIIAAPLFWMHFRIVYRDWMEERNKA</sequence>
<dbReference type="Proteomes" id="UP000177885">
    <property type="component" value="Unassembled WGS sequence"/>
</dbReference>
<comment type="caution">
    <text evidence="2">The sequence shown here is derived from an EMBL/GenBank/DDBJ whole genome shotgun (WGS) entry which is preliminary data.</text>
</comment>
<organism evidence="2 3">
    <name type="scientific">Candidatus Uhrbacteria bacterium RIFCSPHIGHO2_01_FULL_63_20</name>
    <dbReference type="NCBI Taxonomy" id="1802385"/>
    <lineage>
        <taxon>Bacteria</taxon>
        <taxon>Candidatus Uhriibacteriota</taxon>
    </lineage>
</organism>
<evidence type="ECO:0000256" key="1">
    <source>
        <dbReference type="SAM" id="Phobius"/>
    </source>
</evidence>
<dbReference type="STRING" id="1802385.A2856_03070"/>
<accession>A0A1F7TL68</accession>
<keyword evidence="1" id="KW-0472">Membrane</keyword>
<dbReference type="EMBL" id="MGDT01000006">
    <property type="protein sequence ID" value="OGL66721.1"/>
    <property type="molecule type" value="Genomic_DNA"/>
</dbReference>
<evidence type="ECO:0008006" key="4">
    <source>
        <dbReference type="Google" id="ProtNLM"/>
    </source>
</evidence>
<evidence type="ECO:0000313" key="3">
    <source>
        <dbReference type="Proteomes" id="UP000177885"/>
    </source>
</evidence>
<proteinExistence type="predicted"/>
<name>A0A1F7TL68_9BACT</name>
<keyword evidence="1" id="KW-1133">Transmembrane helix</keyword>
<feature type="transmembrane region" description="Helical" evidence="1">
    <location>
        <begin position="86"/>
        <end position="104"/>
    </location>
</feature>
<gene>
    <name evidence="2" type="ORF">A2856_03070</name>
</gene>
<reference evidence="2 3" key="1">
    <citation type="journal article" date="2016" name="Nat. Commun.">
        <title>Thousands of microbial genomes shed light on interconnected biogeochemical processes in an aquifer system.</title>
        <authorList>
            <person name="Anantharaman K."/>
            <person name="Brown C.T."/>
            <person name="Hug L.A."/>
            <person name="Sharon I."/>
            <person name="Castelle C.J."/>
            <person name="Probst A.J."/>
            <person name="Thomas B.C."/>
            <person name="Singh A."/>
            <person name="Wilkins M.J."/>
            <person name="Karaoz U."/>
            <person name="Brodie E.L."/>
            <person name="Williams K.H."/>
            <person name="Hubbard S.S."/>
            <person name="Banfield J.F."/>
        </authorList>
    </citation>
    <scope>NUCLEOTIDE SEQUENCE [LARGE SCALE GENOMIC DNA]</scope>
</reference>
<dbReference type="AlphaFoldDB" id="A0A1F7TL68"/>
<evidence type="ECO:0000313" key="2">
    <source>
        <dbReference type="EMBL" id="OGL66721.1"/>
    </source>
</evidence>